<protein>
    <recommendedName>
        <fullName evidence="1">DUF7869 domain-containing protein</fullName>
    </recommendedName>
</protein>
<dbReference type="AlphaFoldDB" id="A0AA89C635"/>
<name>A0AA89C635_PINIB</name>
<dbReference type="InterPro" id="IPR057191">
    <property type="entry name" value="DUF7869"/>
</dbReference>
<dbReference type="PANTHER" id="PTHR34415">
    <property type="entry name" value="INTEGRASE CATALYTIC DOMAIN-CONTAINING PROTEIN"/>
    <property type="match status" value="1"/>
</dbReference>
<dbReference type="Pfam" id="PF25273">
    <property type="entry name" value="DUF7869"/>
    <property type="match status" value="1"/>
</dbReference>
<evidence type="ECO:0000313" key="2">
    <source>
        <dbReference type="EMBL" id="KAK3107702.1"/>
    </source>
</evidence>
<organism evidence="2 3">
    <name type="scientific">Pinctada imbricata</name>
    <name type="common">Atlantic pearl-oyster</name>
    <name type="synonym">Pinctada martensii</name>
    <dbReference type="NCBI Taxonomy" id="66713"/>
    <lineage>
        <taxon>Eukaryota</taxon>
        <taxon>Metazoa</taxon>
        <taxon>Spiralia</taxon>
        <taxon>Lophotrochozoa</taxon>
        <taxon>Mollusca</taxon>
        <taxon>Bivalvia</taxon>
        <taxon>Autobranchia</taxon>
        <taxon>Pteriomorphia</taxon>
        <taxon>Pterioida</taxon>
        <taxon>Pterioidea</taxon>
        <taxon>Pteriidae</taxon>
        <taxon>Pinctada</taxon>
    </lineage>
</organism>
<dbReference type="EMBL" id="VSWD01000002">
    <property type="protein sequence ID" value="KAK3107702.1"/>
    <property type="molecule type" value="Genomic_DNA"/>
</dbReference>
<proteinExistence type="predicted"/>
<feature type="domain" description="DUF7869" evidence="1">
    <location>
        <begin position="414"/>
        <end position="539"/>
    </location>
</feature>
<evidence type="ECO:0000313" key="3">
    <source>
        <dbReference type="Proteomes" id="UP001186944"/>
    </source>
</evidence>
<reference evidence="2" key="1">
    <citation type="submission" date="2019-08" db="EMBL/GenBank/DDBJ databases">
        <title>The improved chromosome-level genome for the pearl oyster Pinctada fucata martensii using PacBio sequencing and Hi-C.</title>
        <authorList>
            <person name="Zheng Z."/>
        </authorList>
    </citation>
    <scope>NUCLEOTIDE SEQUENCE</scope>
    <source>
        <strain evidence="2">ZZ-2019</strain>
        <tissue evidence="2">Adductor muscle</tissue>
    </source>
</reference>
<gene>
    <name evidence="2" type="ORF">FSP39_020386</name>
</gene>
<comment type="caution">
    <text evidence="2">The sequence shown here is derived from an EMBL/GenBank/DDBJ whole genome shotgun (WGS) entry which is preliminary data.</text>
</comment>
<dbReference type="PANTHER" id="PTHR34415:SF1">
    <property type="entry name" value="INTEGRASE CATALYTIC DOMAIN-CONTAINING PROTEIN"/>
    <property type="match status" value="1"/>
</dbReference>
<accession>A0AA89C635</accession>
<evidence type="ECO:0000259" key="1">
    <source>
        <dbReference type="Pfam" id="PF25273"/>
    </source>
</evidence>
<keyword evidence="3" id="KW-1185">Reference proteome</keyword>
<feature type="non-terminal residue" evidence="2">
    <location>
        <position position="1"/>
    </location>
</feature>
<sequence>ELDHIDEEFLPHQTVRKTSRVEDVNGDEDENITENVVDIDERIREFRSTFCEEIDENDNSDEGDDDLDDIVCNGRFDRGDFEEKVKKACTCKKDNCLKDLSLDEIQNVILSTNELTRDERDLYIMGKLNCVGHGDKTQRGKERKRYAYYHQGHEICKGAFMLLHGVSNKYVKNIVAHMNENGNVPRVHKNKNRRPANAFSFDELKHALNYIMHYAEEVGLPQPMVRGKGNPVVFLPSSGSKSDLHKQYVASCEEAGIRHLGLTSFKLLWKDCCPHIKFMSPMSDMCPKCEEHRDAISKAVGMEQKQEAVRLFSEHLTIVQKEREVYNKSVGDARVEMTDYVRPAGVIPACSANLTKVHYTMDFSQAVSVPHHARQEGPLYFLVPRKLQLFGIAVEGIFRQFNYVIDEDQTIGENGTGENKNRYVLGYLSWRTLIGLHKKITLSMQVPYHGRCLVDAVFGHIKRLYRRTDVDSLSSMINVVDKSAKSNVPVGYENPRNGEHNWEWYDWKTYLSTHFSPLPGIRKYRHFTFDVQSPGMYIVHIVKFFLFQALLWNYLWENSFNTIRNYYHTGTYNLHIYVECNFLVGSVQVKETCDGVPKTVKLLKSEATALTDPPMLTILPPAGITKERETYLYNMIRPNGRDPFKDVTCPNPEE</sequence>
<dbReference type="Proteomes" id="UP001186944">
    <property type="component" value="Unassembled WGS sequence"/>
</dbReference>